<dbReference type="EMBL" id="FLUM01000003">
    <property type="protein sequence ID" value="SBW04652.1"/>
    <property type="molecule type" value="Genomic_DNA"/>
</dbReference>
<evidence type="ECO:0000259" key="1">
    <source>
        <dbReference type="Pfam" id="PF04389"/>
    </source>
</evidence>
<dbReference type="InterPro" id="IPR045175">
    <property type="entry name" value="M28_fam"/>
</dbReference>
<dbReference type="Pfam" id="PF04389">
    <property type="entry name" value="Peptidase_M28"/>
    <property type="match status" value="1"/>
</dbReference>
<proteinExistence type="predicted"/>
<gene>
    <name evidence="2" type="ORF">KL86DYS1_30898</name>
</gene>
<dbReference type="Gene3D" id="3.40.630.10">
    <property type="entry name" value="Zn peptidases"/>
    <property type="match status" value="1"/>
</dbReference>
<dbReference type="RefSeq" id="WP_296943048.1">
    <property type="nucleotide sequence ID" value="NZ_LT599032.1"/>
</dbReference>
<accession>A0A212JZ65</accession>
<sequence>MKHILTSTLLLLSICCFSQPPEEKGLSAITRHDAVTYIGVLASDSLEGRKGGEPGAVKAAGYLKDMLDSIGVKPWRGKYFQPFTPSRFQGLSGKKLSLCNVLGYIPGKNSDEIVMVGAHYDHLGIRANETNDSIYNGADDNASGVSAVLQIAKAFVASGQKPERTVVFALWDGEEMGLLGSSHFVEEHSSYIPIPLLSPIPIKGYINCDMIGRNKNGDGAHVSVFYSDSKPVFGEWIKSDIERYSLKLTPDFPSLNSSPGGSDHMPFMQKGVPVIFYNTDLHPDYHKPSDEADKINYDKVVDIAKLAFLNLWNMANLESF</sequence>
<protein>
    <recommendedName>
        <fullName evidence="1">Peptidase M28 domain-containing protein</fullName>
    </recommendedName>
</protein>
<organism evidence="2">
    <name type="scientific">uncultured Dysgonomonas sp</name>
    <dbReference type="NCBI Taxonomy" id="206096"/>
    <lineage>
        <taxon>Bacteria</taxon>
        <taxon>Pseudomonadati</taxon>
        <taxon>Bacteroidota</taxon>
        <taxon>Bacteroidia</taxon>
        <taxon>Bacteroidales</taxon>
        <taxon>Dysgonomonadaceae</taxon>
        <taxon>Dysgonomonas</taxon>
        <taxon>environmental samples</taxon>
    </lineage>
</organism>
<dbReference type="InterPro" id="IPR007484">
    <property type="entry name" value="Peptidase_M28"/>
</dbReference>
<reference evidence="2" key="1">
    <citation type="submission" date="2016-04" db="EMBL/GenBank/DDBJ databases">
        <authorList>
            <person name="Evans L.H."/>
            <person name="Alamgir A."/>
            <person name="Owens N."/>
            <person name="Weber N.D."/>
            <person name="Virtaneva K."/>
            <person name="Barbian K."/>
            <person name="Babar A."/>
            <person name="Rosenke K."/>
        </authorList>
    </citation>
    <scope>NUCLEOTIDE SEQUENCE</scope>
    <source>
        <strain evidence="2">86-1</strain>
    </source>
</reference>
<evidence type="ECO:0000313" key="2">
    <source>
        <dbReference type="EMBL" id="SBW04652.1"/>
    </source>
</evidence>
<dbReference type="PANTHER" id="PTHR12147:SF26">
    <property type="entry name" value="PEPTIDASE M28 DOMAIN-CONTAINING PROTEIN"/>
    <property type="match status" value="1"/>
</dbReference>
<name>A0A212JZ65_9BACT</name>
<dbReference type="AlphaFoldDB" id="A0A212JZ65"/>
<dbReference type="GO" id="GO:0006508">
    <property type="term" value="P:proteolysis"/>
    <property type="evidence" value="ECO:0007669"/>
    <property type="project" value="InterPro"/>
</dbReference>
<feature type="domain" description="Peptidase M28" evidence="1">
    <location>
        <begin position="100"/>
        <end position="307"/>
    </location>
</feature>
<dbReference type="GO" id="GO:0008235">
    <property type="term" value="F:metalloexopeptidase activity"/>
    <property type="evidence" value="ECO:0007669"/>
    <property type="project" value="InterPro"/>
</dbReference>
<dbReference type="PANTHER" id="PTHR12147">
    <property type="entry name" value="METALLOPEPTIDASE M28 FAMILY MEMBER"/>
    <property type="match status" value="1"/>
</dbReference>
<dbReference type="SUPFAM" id="SSF53187">
    <property type="entry name" value="Zn-dependent exopeptidases"/>
    <property type="match status" value="1"/>
</dbReference>